<protein>
    <submittedName>
        <fullName evidence="2">Uncharacterized protein</fullName>
    </submittedName>
</protein>
<sequence>MPTDQPDQPENGSADEVQAEEGKAAEPKPGDPEYDWTQHYPDGTELFRYTFPGGPTVALKAFGTIYSKTWLYKLRDIESDFEVEFAAIDRAICPTGRSLLMELDDANGDPIDDLWNAWIKAGTSRGGEDEGLTPGNSKSSPAQ</sequence>
<accession>A0A1X0CSW9</accession>
<dbReference type="STRING" id="444597.BST26_20550"/>
<keyword evidence="3" id="KW-1185">Reference proteome</keyword>
<feature type="compositionally biased region" description="Polar residues" evidence="1">
    <location>
        <begin position="1"/>
        <end position="11"/>
    </location>
</feature>
<feature type="compositionally biased region" description="Basic and acidic residues" evidence="1">
    <location>
        <begin position="20"/>
        <end position="31"/>
    </location>
</feature>
<evidence type="ECO:0000256" key="1">
    <source>
        <dbReference type="SAM" id="MobiDB-lite"/>
    </source>
</evidence>
<proteinExistence type="predicted"/>
<dbReference type="Proteomes" id="UP000192801">
    <property type="component" value="Unassembled WGS sequence"/>
</dbReference>
<evidence type="ECO:0000313" key="3">
    <source>
        <dbReference type="Proteomes" id="UP000192801"/>
    </source>
</evidence>
<evidence type="ECO:0000313" key="2">
    <source>
        <dbReference type="EMBL" id="ORA63195.1"/>
    </source>
</evidence>
<gene>
    <name evidence="2" type="ORF">BST26_20550</name>
</gene>
<dbReference type="EMBL" id="MVHS01000085">
    <property type="protein sequence ID" value="ORA63195.1"/>
    <property type="molecule type" value="Genomic_DNA"/>
</dbReference>
<feature type="region of interest" description="Disordered" evidence="1">
    <location>
        <begin position="124"/>
        <end position="143"/>
    </location>
</feature>
<reference evidence="2 3" key="1">
    <citation type="submission" date="2016-12" db="EMBL/GenBank/DDBJ databases">
        <title>The new phylogeny of genus Mycobacterium.</title>
        <authorList>
            <person name="Tortoli E."/>
            <person name="Trovato A."/>
            <person name="Cirillo D.M."/>
        </authorList>
    </citation>
    <scope>NUCLEOTIDE SEQUENCE [LARGE SCALE GENOMIC DNA]</scope>
    <source>
        <strain evidence="2 3">DSM 45130</strain>
    </source>
</reference>
<dbReference type="AlphaFoldDB" id="A0A1X0CSW9"/>
<organism evidence="2 3">
    <name type="scientific">Mycolicibacterium insubricum</name>
    <dbReference type="NCBI Taxonomy" id="444597"/>
    <lineage>
        <taxon>Bacteria</taxon>
        <taxon>Bacillati</taxon>
        <taxon>Actinomycetota</taxon>
        <taxon>Actinomycetes</taxon>
        <taxon>Mycobacteriales</taxon>
        <taxon>Mycobacteriaceae</taxon>
        <taxon>Mycolicibacterium</taxon>
    </lineage>
</organism>
<feature type="region of interest" description="Disordered" evidence="1">
    <location>
        <begin position="1"/>
        <end position="39"/>
    </location>
</feature>
<name>A0A1X0CSW9_9MYCO</name>
<feature type="compositionally biased region" description="Polar residues" evidence="1">
    <location>
        <begin position="134"/>
        <end position="143"/>
    </location>
</feature>
<comment type="caution">
    <text evidence="2">The sequence shown here is derived from an EMBL/GenBank/DDBJ whole genome shotgun (WGS) entry which is preliminary data.</text>
</comment>